<dbReference type="Pfam" id="PF21447">
    <property type="entry name" value="Ppx-GppA_III"/>
    <property type="match status" value="1"/>
</dbReference>
<dbReference type="InterPro" id="IPR050273">
    <property type="entry name" value="GppA/Ppx_hydrolase"/>
</dbReference>
<reference evidence="3 4" key="1">
    <citation type="submission" date="2017-01" db="EMBL/GenBank/DDBJ databases">
        <authorList>
            <person name="Erauso G."/>
        </authorList>
    </citation>
    <scope>NUCLEOTIDE SEQUENCE [LARGE SCALE GENOMIC DNA]</scope>
    <source>
        <strain evidence="3">MESINF1</strain>
    </source>
</reference>
<dbReference type="CDD" id="cd00077">
    <property type="entry name" value="HDc"/>
    <property type="match status" value="1"/>
</dbReference>
<dbReference type="InterPro" id="IPR043129">
    <property type="entry name" value="ATPase_NBD"/>
</dbReference>
<evidence type="ECO:0000259" key="1">
    <source>
        <dbReference type="Pfam" id="PF02541"/>
    </source>
</evidence>
<dbReference type="Gene3D" id="1.10.3210.10">
    <property type="entry name" value="Hypothetical protein af1432"/>
    <property type="match status" value="1"/>
</dbReference>
<dbReference type="SUPFAM" id="SSF53067">
    <property type="entry name" value="Actin-like ATPase domain"/>
    <property type="match status" value="2"/>
</dbReference>
<dbReference type="CDD" id="cd24006">
    <property type="entry name" value="ASKHA_NBD_PPX_GppA"/>
    <property type="match status" value="1"/>
</dbReference>
<feature type="domain" description="Ppx/GppA phosphatase N-terminal" evidence="1">
    <location>
        <begin position="20"/>
        <end position="307"/>
    </location>
</feature>
<keyword evidence="4" id="KW-1185">Reference proteome</keyword>
<dbReference type="Gene3D" id="3.30.420.40">
    <property type="match status" value="1"/>
</dbReference>
<dbReference type="InterPro" id="IPR003695">
    <property type="entry name" value="Ppx_GppA_N"/>
</dbReference>
<dbReference type="RefSeq" id="WP_169698023.1">
    <property type="nucleotide sequence ID" value="NZ_LS974202.1"/>
</dbReference>
<evidence type="ECO:0000259" key="2">
    <source>
        <dbReference type="Pfam" id="PF21447"/>
    </source>
</evidence>
<dbReference type="GO" id="GO:0016462">
    <property type="term" value="F:pyrophosphatase activity"/>
    <property type="evidence" value="ECO:0007669"/>
    <property type="project" value="TreeGrafter"/>
</dbReference>
<evidence type="ECO:0000313" key="4">
    <source>
        <dbReference type="Proteomes" id="UP000250796"/>
    </source>
</evidence>
<dbReference type="KEGG" id="minf:MESINF_0116"/>
<dbReference type="AlphaFoldDB" id="A0A7Z7PPN5"/>
<dbReference type="PANTHER" id="PTHR30005:SF0">
    <property type="entry name" value="RETROGRADE REGULATION PROTEIN 2"/>
    <property type="match status" value="1"/>
</dbReference>
<sequence>MSDGKVGAVINISSNALFLVIGECKAGKIKVLESLEYPLSIGRDTFNTGRVSQEKIEKTCKIIKGFKKLTREYKVASLRTVATTAVREAINRDYLLDQIVGKTRIKVRILDDSEEKGIIYREMLSEMSGNEELQKNKALIAYIGTGSLGVAWYKRGRLYSTQNIKLGSLKLTELLGELQSKTNRFHQIVEDYLSSFKEMIPKSSPFGKIDHFVVCGQEIEIIASLCATPAGAGITQIPIAKLDELYDTLKSCTPSEVAQMYGIAEEVAEILLPSLGIYRLLASFTKSKCIYASRVTLQDALLKEILLTRETKKRLENFREDIVQCARTLGKRFFFDEEHGNRVVKNAMAIFQKLKTPYGLDENDALMLKVASLVHDIGKYVNFTEHYRRSYELIRGSNLPGISQADLEIIALISLFHSNIIPSESDPAFGTLSMEQRVKVSKLAGILRLADALDRSHSEKIDVIKVRLKDNEISLTIHSREDILLEEWAFNSKARLFEEAFGLKASLKKKVNPVES</sequence>
<evidence type="ECO:0000313" key="3">
    <source>
        <dbReference type="EMBL" id="SSC11565.1"/>
    </source>
</evidence>
<proteinExistence type="predicted"/>
<accession>A0A7Z7PPN5</accession>
<dbReference type="InterPro" id="IPR048950">
    <property type="entry name" value="Ppx_GppA_C"/>
</dbReference>
<dbReference type="Gene3D" id="3.30.420.150">
    <property type="entry name" value="Exopolyphosphatase. Domain 2"/>
    <property type="match status" value="1"/>
</dbReference>
<dbReference type="Proteomes" id="UP000250796">
    <property type="component" value="Chromosome MESINF"/>
</dbReference>
<dbReference type="Pfam" id="PF02541">
    <property type="entry name" value="Ppx-GppA"/>
    <property type="match status" value="1"/>
</dbReference>
<dbReference type="SUPFAM" id="SSF109604">
    <property type="entry name" value="HD-domain/PDEase-like"/>
    <property type="match status" value="1"/>
</dbReference>
<protein>
    <submittedName>
        <fullName evidence="3">Ppx/GppA phosphatase</fullName>
    </submittedName>
</protein>
<dbReference type="PANTHER" id="PTHR30005">
    <property type="entry name" value="EXOPOLYPHOSPHATASE"/>
    <property type="match status" value="1"/>
</dbReference>
<organism evidence="3 4">
    <name type="scientific">Mesotoga infera</name>
    <dbReference type="NCBI Taxonomy" id="1236046"/>
    <lineage>
        <taxon>Bacteria</taxon>
        <taxon>Thermotogati</taxon>
        <taxon>Thermotogota</taxon>
        <taxon>Thermotogae</taxon>
        <taxon>Kosmotogales</taxon>
        <taxon>Kosmotogaceae</taxon>
        <taxon>Mesotoga</taxon>
    </lineage>
</organism>
<gene>
    <name evidence="3" type="ORF">MESINF_0116</name>
</gene>
<dbReference type="EMBL" id="LS974202">
    <property type="protein sequence ID" value="SSC11565.1"/>
    <property type="molecule type" value="Genomic_DNA"/>
</dbReference>
<name>A0A7Z7PPN5_9BACT</name>
<dbReference type="InterPro" id="IPR003607">
    <property type="entry name" value="HD/PDEase_dom"/>
</dbReference>
<feature type="domain" description="Ppx/GppA phosphatase C-terminal" evidence="2">
    <location>
        <begin position="326"/>
        <end position="484"/>
    </location>
</feature>